<comment type="catalytic activity">
    <reaction evidence="1">
        <text>Random endo-hydrolysis of N-acetyl-beta-D-glucosaminide (1-&gt;4)-beta-linkages in chitin and chitodextrins.</text>
        <dbReference type="EC" id="3.2.1.14"/>
    </reaction>
</comment>
<dbReference type="EMBL" id="JAGKQH010000017">
    <property type="protein sequence ID" value="KAG6575130.1"/>
    <property type="molecule type" value="Genomic_DNA"/>
</dbReference>
<dbReference type="GO" id="GO:0008843">
    <property type="term" value="F:endochitinase activity"/>
    <property type="evidence" value="ECO:0007669"/>
    <property type="project" value="UniProtKB-EC"/>
</dbReference>
<feature type="non-terminal residue" evidence="7">
    <location>
        <position position="1"/>
    </location>
</feature>
<keyword evidence="6" id="KW-0624">Polysaccharide degradation</keyword>
<keyword evidence="3" id="KW-0146">Chitin degradation</keyword>
<evidence type="ECO:0000256" key="3">
    <source>
        <dbReference type="ARBA" id="ARBA00023024"/>
    </source>
</evidence>
<dbReference type="Proteomes" id="UP000685013">
    <property type="component" value="Chromosome 17"/>
</dbReference>
<keyword evidence="8" id="KW-1185">Reference proteome</keyword>
<dbReference type="AlphaFoldDB" id="A0AAV6M4R0"/>
<keyword evidence="4" id="KW-1015">Disulfide bond</keyword>
<proteinExistence type="predicted"/>
<evidence type="ECO:0000256" key="6">
    <source>
        <dbReference type="ARBA" id="ARBA00023326"/>
    </source>
</evidence>
<dbReference type="GO" id="GO:0000272">
    <property type="term" value="P:polysaccharide catabolic process"/>
    <property type="evidence" value="ECO:0007669"/>
    <property type="project" value="UniProtKB-KW"/>
</dbReference>
<keyword evidence="5" id="KW-0119">Carbohydrate metabolism</keyword>
<accession>A0AAV6M4R0</accession>
<protein>
    <submittedName>
        <fullName evidence="7">Uncharacterized protein</fullName>
    </submittedName>
</protein>
<sequence length="80" mass="8605">METLNNLLNSWNQWSTFPAGKLFMGLPAAPEAAPSGGFIPSDVLISQILPTIKSLPTMEELCCEQVFSDNGYSDAIKGSI</sequence>
<dbReference type="InterPro" id="IPR050542">
    <property type="entry name" value="Glycosyl_Hydrlase18_Chitinase"/>
</dbReference>
<evidence type="ECO:0000256" key="2">
    <source>
        <dbReference type="ARBA" id="ARBA00022729"/>
    </source>
</evidence>
<gene>
    <name evidence="7" type="ORF">SDJN03_25769</name>
</gene>
<evidence type="ECO:0000256" key="4">
    <source>
        <dbReference type="ARBA" id="ARBA00023157"/>
    </source>
</evidence>
<keyword evidence="2" id="KW-0732">Signal</keyword>
<reference evidence="7 8" key="1">
    <citation type="journal article" date="2021" name="Hortic Res">
        <title>The domestication of Cucurbita argyrosperma as revealed by the genome of its wild relative.</title>
        <authorList>
            <person name="Barrera-Redondo J."/>
            <person name="Sanchez-de la Vega G."/>
            <person name="Aguirre-Liguori J.A."/>
            <person name="Castellanos-Morales G."/>
            <person name="Gutierrez-Guerrero Y.T."/>
            <person name="Aguirre-Dugua X."/>
            <person name="Aguirre-Planter E."/>
            <person name="Tenaillon M.I."/>
            <person name="Lira-Saade R."/>
            <person name="Eguiarte L.E."/>
        </authorList>
    </citation>
    <scope>NUCLEOTIDE SEQUENCE [LARGE SCALE GENOMIC DNA]</scope>
    <source>
        <strain evidence="7">JBR-2021</strain>
    </source>
</reference>
<evidence type="ECO:0000313" key="7">
    <source>
        <dbReference type="EMBL" id="KAG6575130.1"/>
    </source>
</evidence>
<name>A0AAV6M4R0_9ROSI</name>
<organism evidence="7 8">
    <name type="scientific">Cucurbita argyrosperma subsp. sororia</name>
    <dbReference type="NCBI Taxonomy" id="37648"/>
    <lineage>
        <taxon>Eukaryota</taxon>
        <taxon>Viridiplantae</taxon>
        <taxon>Streptophyta</taxon>
        <taxon>Embryophyta</taxon>
        <taxon>Tracheophyta</taxon>
        <taxon>Spermatophyta</taxon>
        <taxon>Magnoliopsida</taxon>
        <taxon>eudicotyledons</taxon>
        <taxon>Gunneridae</taxon>
        <taxon>Pentapetalae</taxon>
        <taxon>rosids</taxon>
        <taxon>fabids</taxon>
        <taxon>Cucurbitales</taxon>
        <taxon>Cucurbitaceae</taxon>
        <taxon>Cucurbiteae</taxon>
        <taxon>Cucurbita</taxon>
    </lineage>
</organism>
<evidence type="ECO:0000256" key="5">
    <source>
        <dbReference type="ARBA" id="ARBA00023277"/>
    </source>
</evidence>
<dbReference type="PANTHER" id="PTHR45708:SF22">
    <property type="entry name" value="ACIDIC ENDOCHITINASE"/>
    <property type="match status" value="1"/>
</dbReference>
<dbReference type="PANTHER" id="PTHR45708">
    <property type="entry name" value="ENDOCHITINASE"/>
    <property type="match status" value="1"/>
</dbReference>
<dbReference type="GO" id="GO:0005576">
    <property type="term" value="C:extracellular region"/>
    <property type="evidence" value="ECO:0007669"/>
    <property type="project" value="TreeGrafter"/>
</dbReference>
<evidence type="ECO:0000256" key="1">
    <source>
        <dbReference type="ARBA" id="ARBA00000822"/>
    </source>
</evidence>
<comment type="caution">
    <text evidence="7">The sequence shown here is derived from an EMBL/GenBank/DDBJ whole genome shotgun (WGS) entry which is preliminary data.</text>
</comment>
<dbReference type="GO" id="GO:0006032">
    <property type="term" value="P:chitin catabolic process"/>
    <property type="evidence" value="ECO:0007669"/>
    <property type="project" value="UniProtKB-KW"/>
</dbReference>
<evidence type="ECO:0000313" key="8">
    <source>
        <dbReference type="Proteomes" id="UP000685013"/>
    </source>
</evidence>